<comment type="subcellular location">
    <subcellularLocation>
        <location evidence="1">Membrane</location>
        <topology evidence="1">Multi-pass membrane protein</topology>
    </subcellularLocation>
</comment>
<dbReference type="InterPro" id="IPR034001">
    <property type="entry name" value="ABCG_PDR_1"/>
</dbReference>
<dbReference type="PROSITE" id="PS00211">
    <property type="entry name" value="ABC_TRANSPORTER_1"/>
    <property type="match status" value="1"/>
</dbReference>
<dbReference type="GO" id="GO:0016020">
    <property type="term" value="C:membrane"/>
    <property type="evidence" value="ECO:0007669"/>
    <property type="project" value="UniProtKB-SubCell"/>
</dbReference>
<dbReference type="AlphaFoldDB" id="A0A8H7NMH3"/>
<dbReference type="Pfam" id="PF01061">
    <property type="entry name" value="ABC2_membrane"/>
    <property type="match status" value="1"/>
</dbReference>
<evidence type="ECO:0000313" key="10">
    <source>
        <dbReference type="Proteomes" id="UP000616885"/>
    </source>
</evidence>
<name>A0A8H7NMH3_BIOOC</name>
<keyword evidence="5 7" id="KW-1133">Transmembrane helix</keyword>
<dbReference type="GO" id="GO:0016887">
    <property type="term" value="F:ATP hydrolysis activity"/>
    <property type="evidence" value="ECO:0007669"/>
    <property type="project" value="InterPro"/>
</dbReference>
<sequence>MAEETVARLARKLSCHSVKNEHGEPANPFLGSDNPLLDPNSPSFSARTWLKTILSITSRDPERYPTRTAGVAYKNLAAHGFGEPTDYQKTFGNYPLEVLGFCKRLLGSSSQKRRIQILRDMDGLIKSGEMLLVLGRPGSGCSTLLKTISGETEGFFVGADSDLSYQGIPKEIMHKDFRGESIYQAEVDVHFPQLTVGQTLDFAARARAPRNRLPGVTRDMYASHVRDVVMAFFGLSHTMNTMVGNDMVRGVSGGERKRVSIAEAAIAGSPLQCWDNSTRGLDSATALEFVRTLRTSTELTGATAIVTLFQTSQSIYNVFDKVAVLYEGRQIYFGDIDAAKGFFIDMGFECRPRQTTGDFLTSLTNPAERLIRPGFESTTPRTPDEFAAIWQKSQDRALLLEQIDAFNAQYPISGPSLTKFRESRKASQARSQRAQSPYTLSVPMQVKLCMGRGYQRLLSAMDVTITSIIFNAILALVIGSVFYNLPNNTATLYSKGALIFFAVLLAAFASALEILTLYAQRPIVEKQSKYAFSHPFTEAISSMICDLPNKIGTSIGFNLALYFMTNLRRTLAISLSSCYLAFLVR</sequence>
<proteinExistence type="inferred from homology"/>
<comment type="caution">
    <text evidence="9">The sequence shown here is derived from an EMBL/GenBank/DDBJ whole genome shotgun (WGS) entry which is preliminary data.</text>
</comment>
<reference evidence="9" key="1">
    <citation type="submission" date="2020-10" db="EMBL/GenBank/DDBJ databases">
        <title>High-Quality Genome Resource of Clonostachys rosea strain S41 by Oxford Nanopore Long-Read Sequencing.</title>
        <authorList>
            <person name="Wang H."/>
        </authorList>
    </citation>
    <scope>NUCLEOTIDE SEQUENCE</scope>
    <source>
        <strain evidence="9">S41</strain>
    </source>
</reference>
<evidence type="ECO:0000313" key="9">
    <source>
        <dbReference type="EMBL" id="KAF9758815.1"/>
    </source>
</evidence>
<feature type="transmembrane region" description="Helical" evidence="7">
    <location>
        <begin position="497"/>
        <end position="519"/>
    </location>
</feature>
<keyword evidence="6 7" id="KW-0472">Membrane</keyword>
<protein>
    <recommendedName>
        <fullName evidence="8">ABC transporter domain-containing protein</fullName>
    </recommendedName>
</protein>
<accession>A0A8H7NMH3</accession>
<dbReference type="Pfam" id="PF00005">
    <property type="entry name" value="ABC_tran"/>
    <property type="match status" value="1"/>
</dbReference>
<dbReference type="FunFam" id="3.40.50.300:FF:000881">
    <property type="entry name" value="ABC multidrug transporter A-1"/>
    <property type="match status" value="1"/>
</dbReference>
<feature type="transmembrane region" description="Helical" evidence="7">
    <location>
        <begin position="457"/>
        <end position="485"/>
    </location>
</feature>
<keyword evidence="3" id="KW-0813">Transport</keyword>
<dbReference type="InterPro" id="IPR027417">
    <property type="entry name" value="P-loop_NTPase"/>
</dbReference>
<gene>
    <name evidence="9" type="ORF">IM811_000509</name>
</gene>
<evidence type="ECO:0000256" key="6">
    <source>
        <dbReference type="ARBA" id="ARBA00023136"/>
    </source>
</evidence>
<evidence type="ECO:0000256" key="4">
    <source>
        <dbReference type="ARBA" id="ARBA00022692"/>
    </source>
</evidence>
<dbReference type="InterPro" id="IPR017871">
    <property type="entry name" value="ABC_transporter-like_CS"/>
</dbReference>
<evidence type="ECO:0000256" key="2">
    <source>
        <dbReference type="ARBA" id="ARBA00006012"/>
    </source>
</evidence>
<dbReference type="InterPro" id="IPR013525">
    <property type="entry name" value="ABC2_TM"/>
</dbReference>
<dbReference type="Gene3D" id="3.40.50.300">
    <property type="entry name" value="P-loop containing nucleotide triphosphate hydrolases"/>
    <property type="match status" value="1"/>
</dbReference>
<dbReference type="CDD" id="cd03233">
    <property type="entry name" value="ABCG_PDR_domain1"/>
    <property type="match status" value="1"/>
</dbReference>
<dbReference type="InterPro" id="IPR003439">
    <property type="entry name" value="ABC_transporter-like_ATP-bd"/>
</dbReference>
<dbReference type="InterPro" id="IPR029481">
    <property type="entry name" value="ABC_trans_N"/>
</dbReference>
<dbReference type="EMBL" id="JADCTT010000001">
    <property type="protein sequence ID" value="KAF9758815.1"/>
    <property type="molecule type" value="Genomic_DNA"/>
</dbReference>
<comment type="similarity">
    <text evidence="2">Belongs to the ABC transporter superfamily. ABCG family. PDR (TC 3.A.1.205) subfamily.</text>
</comment>
<dbReference type="PANTHER" id="PTHR19241">
    <property type="entry name" value="ATP-BINDING CASSETTE TRANSPORTER"/>
    <property type="match status" value="1"/>
</dbReference>
<evidence type="ECO:0000256" key="3">
    <source>
        <dbReference type="ARBA" id="ARBA00022448"/>
    </source>
</evidence>
<dbReference type="Proteomes" id="UP000616885">
    <property type="component" value="Unassembled WGS sequence"/>
</dbReference>
<dbReference type="SUPFAM" id="SSF52540">
    <property type="entry name" value="P-loop containing nucleoside triphosphate hydrolases"/>
    <property type="match status" value="1"/>
</dbReference>
<dbReference type="GO" id="GO:0140359">
    <property type="term" value="F:ABC-type transporter activity"/>
    <property type="evidence" value="ECO:0007669"/>
    <property type="project" value="InterPro"/>
</dbReference>
<dbReference type="Pfam" id="PF14510">
    <property type="entry name" value="ABC_trans_N"/>
    <property type="match status" value="1"/>
</dbReference>
<dbReference type="GO" id="GO:0005524">
    <property type="term" value="F:ATP binding"/>
    <property type="evidence" value="ECO:0007669"/>
    <property type="project" value="InterPro"/>
</dbReference>
<evidence type="ECO:0000256" key="1">
    <source>
        <dbReference type="ARBA" id="ARBA00004141"/>
    </source>
</evidence>
<organism evidence="9 10">
    <name type="scientific">Bionectria ochroleuca</name>
    <name type="common">Gliocladium roseum</name>
    <dbReference type="NCBI Taxonomy" id="29856"/>
    <lineage>
        <taxon>Eukaryota</taxon>
        <taxon>Fungi</taxon>
        <taxon>Dikarya</taxon>
        <taxon>Ascomycota</taxon>
        <taxon>Pezizomycotina</taxon>
        <taxon>Sordariomycetes</taxon>
        <taxon>Hypocreomycetidae</taxon>
        <taxon>Hypocreales</taxon>
        <taxon>Bionectriaceae</taxon>
        <taxon>Clonostachys</taxon>
    </lineage>
</organism>
<feature type="domain" description="ABC transporter" evidence="8">
    <location>
        <begin position="96"/>
        <end position="352"/>
    </location>
</feature>
<evidence type="ECO:0000256" key="5">
    <source>
        <dbReference type="ARBA" id="ARBA00022989"/>
    </source>
</evidence>
<dbReference type="PROSITE" id="PS50893">
    <property type="entry name" value="ABC_TRANSPORTER_2"/>
    <property type="match status" value="1"/>
</dbReference>
<evidence type="ECO:0000256" key="7">
    <source>
        <dbReference type="SAM" id="Phobius"/>
    </source>
</evidence>
<keyword evidence="4 7" id="KW-0812">Transmembrane</keyword>
<evidence type="ECO:0000259" key="8">
    <source>
        <dbReference type="PROSITE" id="PS50893"/>
    </source>
</evidence>